<evidence type="ECO:0000313" key="2">
    <source>
        <dbReference type="EMBL" id="MDQ7247115.1"/>
    </source>
</evidence>
<gene>
    <name evidence="2" type="ORF">Q8A70_05540</name>
</gene>
<keyword evidence="3" id="KW-1185">Reference proteome</keyword>
<comment type="caution">
    <text evidence="2">The sequence shown here is derived from an EMBL/GenBank/DDBJ whole genome shotgun (WGS) entry which is preliminary data.</text>
</comment>
<evidence type="ECO:0000313" key="3">
    <source>
        <dbReference type="Proteomes" id="UP001230156"/>
    </source>
</evidence>
<feature type="region of interest" description="Disordered" evidence="1">
    <location>
        <begin position="112"/>
        <end position="144"/>
    </location>
</feature>
<protein>
    <submittedName>
        <fullName evidence="2">Uncharacterized protein</fullName>
    </submittedName>
</protein>
<sequence length="351" mass="39905">MERVELDGVTTVFELACGYASTFKLVENAQLCFYALAALNRLVLFSLPGPDASKESLIARPASVITVGAVKDTIYMFKFPGPLHVVQAAIDGLYEKQLIEVGLSQELLKKRARNNKTPGGRAAPKQTLDPSKPVPARSQVDDSKGRQLDWKIGIGMDSAITANDRLLKALRVYALRSYRLIQEHEPSKSWEDRLILTEQPPRHFASAREWLLFNEELFSFGRRGYADVWDDFVTHLTGHNHDLKREINSDQIKWLIIQALILRPGIEELALSNFLKGKHPANHRAILIAIDFLLQYHLLKKNGDELGLQCGDWERQTYINRTRVRVHELKEDVQHLIDEEYLSSAFSPNRA</sequence>
<dbReference type="RefSeq" id="WP_379954519.1">
    <property type="nucleotide sequence ID" value="NZ_JAUYVI010000002.1"/>
</dbReference>
<name>A0ABU0YHB4_9PROT</name>
<dbReference type="EMBL" id="JAUYVI010000002">
    <property type="protein sequence ID" value="MDQ7247115.1"/>
    <property type="molecule type" value="Genomic_DNA"/>
</dbReference>
<reference evidence="3" key="1">
    <citation type="submission" date="2023-08" db="EMBL/GenBank/DDBJ databases">
        <title>Rhodospirillaceae gen. nov., a novel taxon isolated from the Yangtze River Yuezi River estuary sludge.</title>
        <authorList>
            <person name="Ruan L."/>
        </authorList>
    </citation>
    <scope>NUCLEOTIDE SEQUENCE [LARGE SCALE GENOMIC DNA]</scope>
    <source>
        <strain evidence="3">R-7</strain>
    </source>
</reference>
<dbReference type="Proteomes" id="UP001230156">
    <property type="component" value="Unassembled WGS sequence"/>
</dbReference>
<proteinExistence type="predicted"/>
<evidence type="ECO:0000256" key="1">
    <source>
        <dbReference type="SAM" id="MobiDB-lite"/>
    </source>
</evidence>
<organism evidence="2 3">
    <name type="scientific">Dongia sedimenti</name>
    <dbReference type="NCBI Taxonomy" id="3064282"/>
    <lineage>
        <taxon>Bacteria</taxon>
        <taxon>Pseudomonadati</taxon>
        <taxon>Pseudomonadota</taxon>
        <taxon>Alphaproteobacteria</taxon>
        <taxon>Rhodospirillales</taxon>
        <taxon>Dongiaceae</taxon>
        <taxon>Dongia</taxon>
    </lineage>
</organism>
<accession>A0ABU0YHB4</accession>